<dbReference type="AlphaFoldDB" id="A0A9E2KXJ1"/>
<dbReference type="PANTHER" id="PTHR11655:SF14">
    <property type="entry name" value="LARGE RIBOSOMAL SUBUNIT PROTEIN UL6M"/>
    <property type="match status" value="1"/>
</dbReference>
<dbReference type="Proteomes" id="UP000824247">
    <property type="component" value="Unassembled WGS sequence"/>
</dbReference>
<keyword evidence="3 6" id="KW-0687">Ribonucleoprotein</keyword>
<evidence type="ECO:0000256" key="5">
    <source>
        <dbReference type="NCBIfam" id="TIGR03654"/>
    </source>
</evidence>
<evidence type="ECO:0000256" key="6">
    <source>
        <dbReference type="RuleBase" id="RU003869"/>
    </source>
</evidence>
<protein>
    <recommendedName>
        <fullName evidence="4 5">50S ribosomal protein L6</fullName>
    </recommendedName>
</protein>
<keyword evidence="7" id="KW-0699">rRNA-binding</keyword>
<dbReference type="PRINTS" id="PR00059">
    <property type="entry name" value="RIBOSOMALL6"/>
</dbReference>
<accession>A0A9E2KXJ1</accession>
<evidence type="ECO:0000313" key="9">
    <source>
        <dbReference type="EMBL" id="MBU3830907.1"/>
    </source>
</evidence>
<reference evidence="9" key="1">
    <citation type="journal article" date="2021" name="PeerJ">
        <title>Extensive microbial diversity within the chicken gut microbiome revealed by metagenomics and culture.</title>
        <authorList>
            <person name="Gilroy R."/>
            <person name="Ravi A."/>
            <person name="Getino M."/>
            <person name="Pursley I."/>
            <person name="Horton D.L."/>
            <person name="Alikhan N.F."/>
            <person name="Baker D."/>
            <person name="Gharbi K."/>
            <person name="Hall N."/>
            <person name="Watson M."/>
            <person name="Adriaenssens E.M."/>
            <person name="Foster-Nyarko E."/>
            <person name="Jarju S."/>
            <person name="Secka A."/>
            <person name="Antonio M."/>
            <person name="Oren A."/>
            <person name="Chaudhuri R.R."/>
            <person name="La Ragione R."/>
            <person name="Hildebrand F."/>
            <person name="Pallen M.J."/>
        </authorList>
    </citation>
    <scope>NUCLEOTIDE SEQUENCE</scope>
    <source>
        <strain evidence="9">A5-1222</strain>
    </source>
</reference>
<dbReference type="NCBIfam" id="TIGR03654">
    <property type="entry name" value="L6_bact"/>
    <property type="match status" value="1"/>
</dbReference>
<dbReference type="GO" id="GO:0019843">
    <property type="term" value="F:rRNA binding"/>
    <property type="evidence" value="ECO:0007669"/>
    <property type="project" value="UniProtKB-UniRule"/>
</dbReference>
<dbReference type="PIRSF" id="PIRSF002162">
    <property type="entry name" value="Ribosomal_L6"/>
    <property type="match status" value="1"/>
</dbReference>
<dbReference type="PROSITE" id="PS00525">
    <property type="entry name" value="RIBOSOMAL_L6_1"/>
    <property type="match status" value="1"/>
</dbReference>
<dbReference type="Pfam" id="PF00347">
    <property type="entry name" value="Ribosomal_L6"/>
    <property type="match status" value="1"/>
</dbReference>
<name>A0A9E2KXJ1_9BACT</name>
<comment type="similarity">
    <text evidence="1 6">Belongs to the universal ribosomal protein uL6 family.</text>
</comment>
<dbReference type="GO" id="GO:0022625">
    <property type="term" value="C:cytosolic large ribosomal subunit"/>
    <property type="evidence" value="ECO:0007669"/>
    <property type="project" value="UniProtKB-UniRule"/>
</dbReference>
<evidence type="ECO:0000313" key="10">
    <source>
        <dbReference type="Proteomes" id="UP000824247"/>
    </source>
</evidence>
<dbReference type="InterPro" id="IPR019906">
    <property type="entry name" value="Ribosomal_uL6_bac-type"/>
</dbReference>
<dbReference type="Gene3D" id="3.90.930.12">
    <property type="entry name" value="Ribosomal protein L6, alpha-beta domain"/>
    <property type="match status" value="2"/>
</dbReference>
<dbReference type="PANTHER" id="PTHR11655">
    <property type="entry name" value="60S/50S RIBOSOMAL PROTEIN L6/L9"/>
    <property type="match status" value="1"/>
</dbReference>
<proteinExistence type="inferred from homology"/>
<evidence type="ECO:0000256" key="4">
    <source>
        <dbReference type="ARBA" id="ARBA00035454"/>
    </source>
</evidence>
<keyword evidence="7" id="KW-0694">RNA-binding</keyword>
<comment type="caution">
    <text evidence="9">The sequence shown here is derived from an EMBL/GenBank/DDBJ whole genome shotgun (WGS) entry which is preliminary data.</text>
</comment>
<evidence type="ECO:0000256" key="7">
    <source>
        <dbReference type="RuleBase" id="RU003870"/>
    </source>
</evidence>
<dbReference type="InterPro" id="IPR000702">
    <property type="entry name" value="Ribosomal_uL6-like"/>
</dbReference>
<feature type="domain" description="Large ribosomal subunit protein uL6 alpha-beta" evidence="8">
    <location>
        <begin position="92"/>
        <end position="165"/>
    </location>
</feature>
<dbReference type="GO" id="GO:0002181">
    <property type="term" value="P:cytoplasmic translation"/>
    <property type="evidence" value="ECO:0007669"/>
    <property type="project" value="TreeGrafter"/>
</dbReference>
<evidence type="ECO:0000256" key="3">
    <source>
        <dbReference type="ARBA" id="ARBA00023274"/>
    </source>
</evidence>
<organism evidence="9 10">
    <name type="scientific">Candidatus Ureaplasma intestinipullorum</name>
    <dbReference type="NCBI Taxonomy" id="2838770"/>
    <lineage>
        <taxon>Bacteria</taxon>
        <taxon>Bacillati</taxon>
        <taxon>Mycoplasmatota</taxon>
        <taxon>Mycoplasmoidales</taxon>
        <taxon>Mycoplasmoidaceae</taxon>
        <taxon>Ureaplasma</taxon>
    </lineage>
</organism>
<evidence type="ECO:0000259" key="8">
    <source>
        <dbReference type="Pfam" id="PF00347"/>
    </source>
</evidence>
<dbReference type="InterPro" id="IPR002358">
    <property type="entry name" value="Ribosomal_uL6_CS"/>
</dbReference>
<keyword evidence="2 6" id="KW-0689">Ribosomal protein</keyword>
<dbReference type="InterPro" id="IPR020040">
    <property type="entry name" value="Ribosomal_uL6_a/b-dom"/>
</dbReference>
<dbReference type="FunFam" id="3.90.930.12:FF:000001">
    <property type="entry name" value="50S ribosomal protein L6"/>
    <property type="match status" value="1"/>
</dbReference>
<dbReference type="SUPFAM" id="SSF56053">
    <property type="entry name" value="Ribosomal protein L6"/>
    <property type="match status" value="2"/>
</dbReference>
<dbReference type="InterPro" id="IPR036789">
    <property type="entry name" value="Ribosomal_uL6-like_a/b-dom_sf"/>
</dbReference>
<evidence type="ECO:0000256" key="2">
    <source>
        <dbReference type="ARBA" id="ARBA00022980"/>
    </source>
</evidence>
<sequence>MSRIGNRILEIPSNITVEISPNQVILKSGNSSLLVNVPANLVSVEQKENTLVVKKINDSKESNMHQGTVNANLANALIGLSKGFSKTLELKGVGYKAKLEGTKVNFSLGFSHPIIIDIPQGIKVEIPSPTEIVISGIDKAKVGQFAADIRKYRKPEPYKGKGVLYKGEQIVRKVGKTADKKK</sequence>
<dbReference type="EMBL" id="JAHLFM010000028">
    <property type="protein sequence ID" value="MBU3830907.1"/>
    <property type="molecule type" value="Genomic_DNA"/>
</dbReference>
<comment type="function">
    <text evidence="7">This protein binds to the 23S rRNA, and is important in its secondary structure. It is located near the subunit interface in the base of the L7/L12 stalk, and near the tRNA binding site of the peptidyltransferase center.</text>
</comment>
<reference evidence="9" key="2">
    <citation type="submission" date="2021-04" db="EMBL/GenBank/DDBJ databases">
        <authorList>
            <person name="Gilroy R."/>
        </authorList>
    </citation>
    <scope>NUCLEOTIDE SEQUENCE</scope>
    <source>
        <strain evidence="9">A5-1222</strain>
    </source>
</reference>
<gene>
    <name evidence="9" type="primary">rplF</name>
    <name evidence="9" type="ORF">H9897_02020</name>
</gene>
<dbReference type="GO" id="GO:0003735">
    <property type="term" value="F:structural constituent of ribosome"/>
    <property type="evidence" value="ECO:0007669"/>
    <property type="project" value="UniProtKB-UniRule"/>
</dbReference>
<evidence type="ECO:0000256" key="1">
    <source>
        <dbReference type="ARBA" id="ARBA00009356"/>
    </source>
</evidence>